<accession>A0A1D6GJK7</accession>
<dbReference type="Pfam" id="PF08172">
    <property type="entry name" value="CASP_C"/>
    <property type="match status" value="1"/>
</dbReference>
<dbReference type="PANTHER" id="PTHR14043:SF2">
    <property type="entry name" value="HOMEOBOX PROTEIN CUT"/>
    <property type="match status" value="1"/>
</dbReference>
<reference evidence="3" key="1">
    <citation type="submission" date="2015-12" db="EMBL/GenBank/DDBJ databases">
        <title>Update maize B73 reference genome by single molecule sequencing technologies.</title>
        <authorList>
            <consortium name="Maize Genome Sequencing Project"/>
            <person name="Ware D."/>
        </authorList>
    </citation>
    <scope>NUCLEOTIDE SEQUENCE</scope>
    <source>
        <tissue evidence="3">Seedling</tissue>
    </source>
</reference>
<sequence>MPTFLRFTCVFYLQGSDPRHASADQDQSSMLKVICNQRDRFRARLRETEEELRRLKEKHEMLTVELEKTKADNVQLYGKIRYVQDYSHDKIVSRGPKKYAEDIESGSSDVEAKYKKMYEDDINPFAAFSKKEKDQRYKELGLRDKITLSSGRFVLGNKYARTFIFFYSIGLHLLVFTLLYRMSALSYLNTTTQQDEIILDAGNQRLTHML</sequence>
<dbReference type="EMBL" id="CM000781">
    <property type="protein sequence ID" value="AQK63543.1"/>
    <property type="molecule type" value="Genomic_DNA"/>
</dbReference>
<evidence type="ECO:0000313" key="3">
    <source>
        <dbReference type="EMBL" id="AQK63543.1"/>
    </source>
</evidence>
<organism evidence="3">
    <name type="scientific">Zea mays</name>
    <name type="common">Maize</name>
    <dbReference type="NCBI Taxonomy" id="4577"/>
    <lineage>
        <taxon>Eukaryota</taxon>
        <taxon>Viridiplantae</taxon>
        <taxon>Streptophyta</taxon>
        <taxon>Embryophyta</taxon>
        <taxon>Tracheophyta</taxon>
        <taxon>Spermatophyta</taxon>
        <taxon>Magnoliopsida</taxon>
        <taxon>Liliopsida</taxon>
        <taxon>Poales</taxon>
        <taxon>Poaceae</taxon>
        <taxon>PACMAD clade</taxon>
        <taxon>Panicoideae</taxon>
        <taxon>Andropogonodae</taxon>
        <taxon>Andropogoneae</taxon>
        <taxon>Tripsacinae</taxon>
        <taxon>Zea</taxon>
    </lineage>
</organism>
<name>A0A1D6GJK7_MAIZE</name>
<evidence type="ECO:0000259" key="2">
    <source>
        <dbReference type="Pfam" id="PF08172"/>
    </source>
</evidence>
<dbReference type="GO" id="GO:0000139">
    <property type="term" value="C:Golgi membrane"/>
    <property type="evidence" value="ECO:0007669"/>
    <property type="project" value="InterPro"/>
</dbReference>
<dbReference type="PANTHER" id="PTHR14043">
    <property type="entry name" value="CCAAT DISPLACEMENT PROTEIN-RELATED"/>
    <property type="match status" value="1"/>
</dbReference>
<evidence type="ECO:0000256" key="1">
    <source>
        <dbReference type="ARBA" id="ARBA00023054"/>
    </source>
</evidence>
<dbReference type="AlphaFoldDB" id="A0A1D6GJK7"/>
<protein>
    <submittedName>
        <fullName evidence="3">Protein CASP</fullName>
    </submittedName>
</protein>
<keyword evidence="1" id="KW-0175">Coiled coil</keyword>
<feature type="domain" description="CASP C-terminal" evidence="2">
    <location>
        <begin position="20"/>
        <end position="185"/>
    </location>
</feature>
<gene>
    <name evidence="3" type="ORF">ZEAMMB73_Zm00001d013444</name>
</gene>
<proteinExistence type="predicted"/>
<dbReference type="InterPro" id="IPR012955">
    <property type="entry name" value="CASP_C"/>
</dbReference>
<dbReference type="GO" id="GO:0006891">
    <property type="term" value="P:intra-Golgi vesicle-mediated transport"/>
    <property type="evidence" value="ECO:0007669"/>
    <property type="project" value="InterPro"/>
</dbReference>
<dbReference type="ExpressionAtlas" id="A0A1D6GJK7">
    <property type="expression patterns" value="baseline and differential"/>
</dbReference>